<dbReference type="STRING" id="329046.A0A1Y2CKD6"/>
<feature type="binding site" evidence="7 9">
    <location>
        <position position="51"/>
    </location>
    <ligand>
        <name>ATP</name>
        <dbReference type="ChEBI" id="CHEBI:30616"/>
    </ligand>
</feature>
<dbReference type="GO" id="GO:0004674">
    <property type="term" value="F:protein serine/threonine kinase activity"/>
    <property type="evidence" value="ECO:0007669"/>
    <property type="project" value="UniProtKB-KW"/>
</dbReference>
<keyword evidence="13" id="KW-1185">Reference proteome</keyword>
<keyword evidence="2" id="KW-0808">Transferase</keyword>
<keyword evidence="1 10" id="KW-0723">Serine/threonine-protein kinase</keyword>
<keyword evidence="3 7" id="KW-0547">Nucleotide-binding</keyword>
<dbReference type="InterPro" id="IPR008271">
    <property type="entry name" value="Ser/Thr_kinase_AS"/>
</dbReference>
<keyword evidence="4 12" id="KW-0418">Kinase</keyword>
<dbReference type="PROSITE" id="PS00108">
    <property type="entry name" value="PROTEIN_KINASE_ST"/>
    <property type="match status" value="1"/>
</dbReference>
<comment type="similarity">
    <text evidence="10">Belongs to the protein kinase superfamily.</text>
</comment>
<dbReference type="AlphaFoldDB" id="A0A1Y2CKD6"/>
<evidence type="ECO:0000256" key="5">
    <source>
        <dbReference type="ARBA" id="ARBA00022840"/>
    </source>
</evidence>
<evidence type="ECO:0000313" key="13">
    <source>
        <dbReference type="Proteomes" id="UP000193642"/>
    </source>
</evidence>
<dbReference type="FunFam" id="1.10.510.10:FF:000571">
    <property type="entry name" value="Maternal embryonic leucine zipper kinase"/>
    <property type="match status" value="1"/>
</dbReference>
<dbReference type="Proteomes" id="UP000193642">
    <property type="component" value="Unassembled WGS sequence"/>
</dbReference>
<dbReference type="PIRSF" id="PIRSF000654">
    <property type="entry name" value="Integrin-linked_kinase"/>
    <property type="match status" value="1"/>
</dbReference>
<evidence type="ECO:0000256" key="4">
    <source>
        <dbReference type="ARBA" id="ARBA00022777"/>
    </source>
</evidence>
<dbReference type="GO" id="GO:0005524">
    <property type="term" value="F:ATP binding"/>
    <property type="evidence" value="ECO:0007669"/>
    <property type="project" value="UniProtKB-UniRule"/>
</dbReference>
<evidence type="ECO:0000256" key="2">
    <source>
        <dbReference type="ARBA" id="ARBA00022679"/>
    </source>
</evidence>
<sequence>MFHQVTGSSNDIVPQTEYEKKYDTQQFVGRGNFSIVHLAIQKETGKKFAVKIIDKTKFMFQSKVLAALDREVEILAKVQPHVNIVGFEEAFDEGDKLRIVMELLPGGDLLKLLKTRGPLDEETVRGFFLQMVHVLKYLKTKGITHRDLKPDNFLVADGDVLKLADFGIAKGTSAGNALNTMCGTPAYLAPEVILGKPYDSRVDVYSIGVILFFLLSCGDTPYQNAQSEPELYQKVKNGDVDWSAPSWATVSPSAKDLIRQLMALDPAQRIKLEDIEAHAWFNRVYAHLVLQGEKQDIFELKSVITKIGRSGSEYRNGYLD</sequence>
<dbReference type="InterPro" id="IPR001245">
    <property type="entry name" value="Ser-Thr/Tyr_kinase_cat_dom"/>
</dbReference>
<evidence type="ECO:0000256" key="9">
    <source>
        <dbReference type="PROSITE-ProRule" id="PRU10141"/>
    </source>
</evidence>
<dbReference type="Gene3D" id="1.10.510.10">
    <property type="entry name" value="Transferase(Phosphotransferase) domain 1"/>
    <property type="match status" value="1"/>
</dbReference>
<dbReference type="OrthoDB" id="40902at2759"/>
<evidence type="ECO:0000256" key="3">
    <source>
        <dbReference type="ARBA" id="ARBA00022741"/>
    </source>
</evidence>
<dbReference type="Pfam" id="PF00069">
    <property type="entry name" value="Pkinase"/>
    <property type="match status" value="1"/>
</dbReference>
<dbReference type="PROSITE" id="PS00107">
    <property type="entry name" value="PROTEIN_KINASE_ATP"/>
    <property type="match status" value="1"/>
</dbReference>
<dbReference type="PANTHER" id="PTHR24350">
    <property type="entry name" value="SERINE/THREONINE-PROTEIN KINASE IAL-RELATED"/>
    <property type="match status" value="1"/>
</dbReference>
<evidence type="ECO:0000256" key="10">
    <source>
        <dbReference type="RuleBase" id="RU000304"/>
    </source>
</evidence>
<organism evidence="12 13">
    <name type="scientific">Rhizoclosmatium globosum</name>
    <dbReference type="NCBI Taxonomy" id="329046"/>
    <lineage>
        <taxon>Eukaryota</taxon>
        <taxon>Fungi</taxon>
        <taxon>Fungi incertae sedis</taxon>
        <taxon>Chytridiomycota</taxon>
        <taxon>Chytridiomycota incertae sedis</taxon>
        <taxon>Chytridiomycetes</taxon>
        <taxon>Chytridiales</taxon>
        <taxon>Chytriomycetaceae</taxon>
        <taxon>Rhizoclosmatium</taxon>
    </lineage>
</organism>
<comment type="caution">
    <text evidence="12">The sequence shown here is derived from an EMBL/GenBank/DDBJ whole genome shotgun (WGS) entry which is preliminary data.</text>
</comment>
<dbReference type="EMBL" id="MCGO01000014">
    <property type="protein sequence ID" value="ORY47427.1"/>
    <property type="molecule type" value="Genomic_DNA"/>
</dbReference>
<dbReference type="SMART" id="SM00220">
    <property type="entry name" value="S_TKc"/>
    <property type="match status" value="1"/>
</dbReference>
<dbReference type="SUPFAM" id="SSF56112">
    <property type="entry name" value="Protein kinase-like (PK-like)"/>
    <property type="match status" value="1"/>
</dbReference>
<dbReference type="InterPro" id="IPR017441">
    <property type="entry name" value="Protein_kinase_ATP_BS"/>
</dbReference>
<evidence type="ECO:0000256" key="7">
    <source>
        <dbReference type="PIRSR" id="PIRSR630616-2"/>
    </source>
</evidence>
<feature type="binding site" evidence="7">
    <location>
        <position position="165"/>
    </location>
    <ligand>
        <name>ATP</name>
        <dbReference type="ChEBI" id="CHEBI:30616"/>
    </ligand>
</feature>
<dbReference type="CDD" id="cd05117">
    <property type="entry name" value="STKc_CAMK"/>
    <property type="match status" value="1"/>
</dbReference>
<feature type="domain" description="Protein kinase" evidence="11">
    <location>
        <begin position="22"/>
        <end position="281"/>
    </location>
</feature>
<dbReference type="InterPro" id="IPR000719">
    <property type="entry name" value="Prot_kinase_dom"/>
</dbReference>
<dbReference type="PROSITE" id="PS50011">
    <property type="entry name" value="PROTEIN_KINASE_DOM"/>
    <property type="match status" value="1"/>
</dbReference>
<name>A0A1Y2CKD6_9FUNG</name>
<evidence type="ECO:0000313" key="12">
    <source>
        <dbReference type="EMBL" id="ORY47427.1"/>
    </source>
</evidence>
<dbReference type="PRINTS" id="PR00109">
    <property type="entry name" value="TYRKINASE"/>
</dbReference>
<gene>
    <name evidence="12" type="ORF">BCR33DRAFT_658173</name>
</gene>
<evidence type="ECO:0000256" key="6">
    <source>
        <dbReference type="PIRSR" id="PIRSR630616-1"/>
    </source>
</evidence>
<protein>
    <submittedName>
        <fullName evidence="12">Kinase-like protein</fullName>
    </submittedName>
</protein>
<evidence type="ECO:0000259" key="11">
    <source>
        <dbReference type="PROSITE" id="PS50011"/>
    </source>
</evidence>
<feature type="cross-link" description="Glycyl lysine isopeptide (Lys-Gly) (interchain with G-Cter in SUMO2)" evidence="8">
    <location>
        <position position="149"/>
    </location>
</feature>
<feature type="active site" description="Proton acceptor" evidence="6">
    <location>
        <position position="147"/>
    </location>
</feature>
<evidence type="ECO:0000256" key="1">
    <source>
        <dbReference type="ARBA" id="ARBA00022527"/>
    </source>
</evidence>
<accession>A0A1Y2CKD6</accession>
<proteinExistence type="inferred from homology"/>
<dbReference type="InterPro" id="IPR030616">
    <property type="entry name" value="Aur-like"/>
</dbReference>
<reference evidence="12 13" key="1">
    <citation type="submission" date="2016-07" db="EMBL/GenBank/DDBJ databases">
        <title>Pervasive Adenine N6-methylation of Active Genes in Fungi.</title>
        <authorList>
            <consortium name="DOE Joint Genome Institute"/>
            <person name="Mondo S.J."/>
            <person name="Dannebaum R.O."/>
            <person name="Kuo R.C."/>
            <person name="Labutti K."/>
            <person name="Haridas S."/>
            <person name="Kuo A."/>
            <person name="Salamov A."/>
            <person name="Ahrendt S.R."/>
            <person name="Lipzen A."/>
            <person name="Sullivan W."/>
            <person name="Andreopoulos W.B."/>
            <person name="Clum A."/>
            <person name="Lindquist E."/>
            <person name="Daum C."/>
            <person name="Ramamoorthy G.K."/>
            <person name="Gryganskyi A."/>
            <person name="Culley D."/>
            <person name="Magnuson J.K."/>
            <person name="James T.Y."/>
            <person name="O'Malley M.A."/>
            <person name="Stajich J.E."/>
            <person name="Spatafora J.W."/>
            <person name="Visel A."/>
            <person name="Grigoriev I.V."/>
        </authorList>
    </citation>
    <scope>NUCLEOTIDE SEQUENCE [LARGE SCALE GENOMIC DNA]</scope>
    <source>
        <strain evidence="12 13">JEL800</strain>
    </source>
</reference>
<dbReference type="InterPro" id="IPR011009">
    <property type="entry name" value="Kinase-like_dom_sf"/>
</dbReference>
<evidence type="ECO:0000256" key="8">
    <source>
        <dbReference type="PIRSR" id="PIRSR630616-3"/>
    </source>
</evidence>
<keyword evidence="5 7" id="KW-0067">ATP-binding</keyword>